<feature type="domain" description="ABC transmembrane type-2" evidence="10">
    <location>
        <begin position="32"/>
        <end position="259"/>
    </location>
</feature>
<comment type="similarity">
    <text evidence="2 9">Belongs to the ABC-2 integral membrane protein family.</text>
</comment>
<dbReference type="GO" id="GO:0015920">
    <property type="term" value="P:lipopolysaccharide transport"/>
    <property type="evidence" value="ECO:0007669"/>
    <property type="project" value="TreeGrafter"/>
</dbReference>
<accession>A0AAW6REY1</accession>
<organism evidence="11 12">
    <name type="scientific">Ottowia cancrivicina</name>
    <dbReference type="NCBI Taxonomy" id="3040346"/>
    <lineage>
        <taxon>Bacteria</taxon>
        <taxon>Pseudomonadati</taxon>
        <taxon>Pseudomonadota</taxon>
        <taxon>Betaproteobacteria</taxon>
        <taxon>Burkholderiales</taxon>
        <taxon>Comamonadaceae</taxon>
        <taxon>Ottowia</taxon>
    </lineage>
</organism>
<evidence type="ECO:0000256" key="8">
    <source>
        <dbReference type="ARBA" id="ARBA00023136"/>
    </source>
</evidence>
<reference evidence="11 12" key="1">
    <citation type="submission" date="2023-04" db="EMBL/GenBank/DDBJ databases">
        <title>Ottowia paracancer sp. nov., isolated from human stomach.</title>
        <authorList>
            <person name="Song Y."/>
        </authorList>
    </citation>
    <scope>NUCLEOTIDE SEQUENCE [LARGE SCALE GENOMIC DNA]</scope>
    <source>
        <strain evidence="11 12">10c7w1</strain>
    </source>
</reference>
<feature type="transmembrane region" description="Helical" evidence="9">
    <location>
        <begin position="234"/>
        <end position="255"/>
    </location>
</feature>
<dbReference type="GO" id="GO:0140359">
    <property type="term" value="F:ABC-type transporter activity"/>
    <property type="evidence" value="ECO:0007669"/>
    <property type="project" value="InterPro"/>
</dbReference>
<keyword evidence="6 9" id="KW-0812">Transmembrane</keyword>
<evidence type="ECO:0000256" key="7">
    <source>
        <dbReference type="ARBA" id="ARBA00022989"/>
    </source>
</evidence>
<evidence type="ECO:0000313" key="12">
    <source>
        <dbReference type="Proteomes" id="UP001237156"/>
    </source>
</evidence>
<feature type="transmembrane region" description="Helical" evidence="9">
    <location>
        <begin position="178"/>
        <end position="197"/>
    </location>
</feature>
<feature type="transmembrane region" description="Helical" evidence="9">
    <location>
        <begin position="118"/>
        <end position="138"/>
    </location>
</feature>
<evidence type="ECO:0000256" key="5">
    <source>
        <dbReference type="ARBA" id="ARBA00022519"/>
    </source>
</evidence>
<comment type="subcellular location">
    <subcellularLocation>
        <location evidence="1 9">Cell inner membrane</location>
        <topology evidence="1 9">Multi-pass membrane protein</topology>
    </subcellularLocation>
</comment>
<dbReference type="RefSeq" id="WP_279523955.1">
    <property type="nucleotide sequence ID" value="NZ_JARVII010000006.1"/>
</dbReference>
<sequence length="266" mass="28845">MLSDARALLRLRCLLGQLTLRELKARFAGSAGGLLWAWAQPALGIAAYYLVFDVVFALRAGQAEGGAAAPRLGSFLIVGMLAWMAFSDATQRAMNSLVEAGGLLQKNPLPPALFPARAVLASALVFAPLQLALALAYWPMHHGAWAVAALLPLVLAQAALAWLLGYLLAVLTAALRDVAQVAGFLFSIGVFAAPVLFPMSMFPERWRALLWLNPMTAWVLSYQAVLLQGQWPPAQAWLAVLVWLAVLAWLLNAALRRVRDQLVDWL</sequence>
<feature type="transmembrane region" description="Helical" evidence="9">
    <location>
        <begin position="209"/>
        <end position="228"/>
    </location>
</feature>
<evidence type="ECO:0000313" key="11">
    <source>
        <dbReference type="EMBL" id="MDG9698968.1"/>
    </source>
</evidence>
<feature type="transmembrane region" description="Helical" evidence="9">
    <location>
        <begin position="68"/>
        <end position="86"/>
    </location>
</feature>
<evidence type="ECO:0000256" key="1">
    <source>
        <dbReference type="ARBA" id="ARBA00004429"/>
    </source>
</evidence>
<dbReference type="Proteomes" id="UP001237156">
    <property type="component" value="Unassembled WGS sequence"/>
</dbReference>
<dbReference type="EMBL" id="JARVII010000006">
    <property type="protein sequence ID" value="MDG9698968.1"/>
    <property type="molecule type" value="Genomic_DNA"/>
</dbReference>
<gene>
    <name evidence="11" type="ORF">QB898_04415</name>
</gene>
<feature type="transmembrane region" description="Helical" evidence="9">
    <location>
        <begin position="35"/>
        <end position="56"/>
    </location>
</feature>
<evidence type="ECO:0000256" key="2">
    <source>
        <dbReference type="ARBA" id="ARBA00007783"/>
    </source>
</evidence>
<evidence type="ECO:0000256" key="4">
    <source>
        <dbReference type="ARBA" id="ARBA00022475"/>
    </source>
</evidence>
<dbReference type="AlphaFoldDB" id="A0AAW6REY1"/>
<evidence type="ECO:0000256" key="6">
    <source>
        <dbReference type="ARBA" id="ARBA00022692"/>
    </source>
</evidence>
<dbReference type="InterPro" id="IPR047817">
    <property type="entry name" value="ABC2_TM_bact-type"/>
</dbReference>
<keyword evidence="7 9" id="KW-1133">Transmembrane helix</keyword>
<evidence type="ECO:0000256" key="9">
    <source>
        <dbReference type="RuleBase" id="RU361157"/>
    </source>
</evidence>
<keyword evidence="12" id="KW-1185">Reference proteome</keyword>
<protein>
    <recommendedName>
        <fullName evidence="9">Transport permease protein</fullName>
    </recommendedName>
</protein>
<dbReference type="InterPro" id="IPR013525">
    <property type="entry name" value="ABC2_TM"/>
</dbReference>
<dbReference type="Pfam" id="PF01061">
    <property type="entry name" value="ABC2_membrane"/>
    <property type="match status" value="1"/>
</dbReference>
<dbReference type="PROSITE" id="PS51012">
    <property type="entry name" value="ABC_TM2"/>
    <property type="match status" value="1"/>
</dbReference>
<evidence type="ECO:0000259" key="10">
    <source>
        <dbReference type="PROSITE" id="PS51012"/>
    </source>
</evidence>
<dbReference type="GO" id="GO:0005886">
    <property type="term" value="C:plasma membrane"/>
    <property type="evidence" value="ECO:0007669"/>
    <property type="project" value="UniProtKB-SubCell"/>
</dbReference>
<keyword evidence="5" id="KW-0997">Cell inner membrane</keyword>
<dbReference type="PANTHER" id="PTHR30413:SF8">
    <property type="entry name" value="TRANSPORT PERMEASE PROTEIN"/>
    <property type="match status" value="1"/>
</dbReference>
<keyword evidence="8 9" id="KW-0472">Membrane</keyword>
<comment type="caution">
    <text evidence="11">The sequence shown here is derived from an EMBL/GenBank/DDBJ whole genome shotgun (WGS) entry which is preliminary data.</text>
</comment>
<evidence type="ECO:0000256" key="3">
    <source>
        <dbReference type="ARBA" id="ARBA00022448"/>
    </source>
</evidence>
<proteinExistence type="inferred from homology"/>
<keyword evidence="3 9" id="KW-0813">Transport</keyword>
<name>A0AAW6REY1_9BURK</name>
<feature type="transmembrane region" description="Helical" evidence="9">
    <location>
        <begin position="145"/>
        <end position="172"/>
    </location>
</feature>
<keyword evidence="4 9" id="KW-1003">Cell membrane</keyword>
<dbReference type="PANTHER" id="PTHR30413">
    <property type="entry name" value="INNER MEMBRANE TRANSPORT PERMEASE"/>
    <property type="match status" value="1"/>
</dbReference>